<gene>
    <name evidence="1" type="ORF">H8S08_05165</name>
</gene>
<accession>A0ABR7CME7</accession>
<evidence type="ECO:0000313" key="2">
    <source>
        <dbReference type="Proteomes" id="UP000636891"/>
    </source>
</evidence>
<evidence type="ECO:0008006" key="3">
    <source>
        <dbReference type="Google" id="ProtNLM"/>
    </source>
</evidence>
<organism evidence="1 2">
    <name type="scientific">Alistipes hominis</name>
    <dbReference type="NCBI Taxonomy" id="2763015"/>
    <lineage>
        <taxon>Bacteria</taxon>
        <taxon>Pseudomonadati</taxon>
        <taxon>Bacteroidota</taxon>
        <taxon>Bacteroidia</taxon>
        <taxon>Bacteroidales</taxon>
        <taxon>Rikenellaceae</taxon>
        <taxon>Alistipes</taxon>
    </lineage>
</organism>
<reference evidence="1 2" key="1">
    <citation type="submission" date="2020-08" db="EMBL/GenBank/DDBJ databases">
        <title>Genome public.</title>
        <authorList>
            <person name="Liu C."/>
            <person name="Sun Q."/>
        </authorList>
    </citation>
    <scope>NUCLEOTIDE SEQUENCE [LARGE SCALE GENOMIC DNA]</scope>
    <source>
        <strain evidence="1 2">New-7</strain>
    </source>
</reference>
<sequence>MDYRNIFLAEGTVFNGVGGTYRLDGDTYTETIDYGLPGMVRFIGKQAVYQIGVERDTMRISGVLDDQIEVREVWVRVRK</sequence>
<comment type="caution">
    <text evidence="1">The sequence shown here is derived from an EMBL/GenBank/DDBJ whole genome shotgun (WGS) entry which is preliminary data.</text>
</comment>
<dbReference type="EMBL" id="JACOOK010000002">
    <property type="protein sequence ID" value="MBC5616410.1"/>
    <property type="molecule type" value="Genomic_DNA"/>
</dbReference>
<name>A0ABR7CME7_9BACT</name>
<proteinExistence type="predicted"/>
<keyword evidence="2" id="KW-1185">Reference proteome</keyword>
<evidence type="ECO:0000313" key="1">
    <source>
        <dbReference type="EMBL" id="MBC5616410.1"/>
    </source>
</evidence>
<dbReference type="Proteomes" id="UP000636891">
    <property type="component" value="Unassembled WGS sequence"/>
</dbReference>
<dbReference type="RefSeq" id="WP_153497721.1">
    <property type="nucleotide sequence ID" value="NZ_JACOOK010000002.1"/>
</dbReference>
<protein>
    <recommendedName>
        <fullName evidence="3">Lipocalin-like domain-containing protein</fullName>
    </recommendedName>
</protein>